<dbReference type="PATRIC" id="fig|66430.4.peg.1451"/>
<comment type="caution">
    <text evidence="1">The sequence shown here is derived from an EMBL/GenBank/DDBJ whole genome shotgun (WGS) entry which is preliminary data.</text>
</comment>
<proteinExistence type="predicted"/>
<protein>
    <recommendedName>
        <fullName evidence="3">DUF1877 family protein</fullName>
    </recommendedName>
</protein>
<dbReference type="Proteomes" id="UP000035932">
    <property type="component" value="Unassembled WGS sequence"/>
</dbReference>
<keyword evidence="2" id="KW-1185">Reference proteome</keyword>
<reference evidence="1 2" key="1">
    <citation type="submission" date="2015-06" db="EMBL/GenBank/DDBJ databases">
        <title>Recapitulation of the evolution of biosynthetic gene clusters reveals hidden chemical diversity on bacterial genomes.</title>
        <authorList>
            <person name="Cruz-Morales P."/>
            <person name="Martinez-Guerrero C."/>
            <person name="Morales-Escalante M.A."/>
            <person name="Yanez-Guerra L.A."/>
            <person name="Kopp J.F."/>
            <person name="Feldmann J."/>
            <person name="Ramos-Aboites H.E."/>
            <person name="Barona-Gomez F."/>
        </authorList>
    </citation>
    <scope>NUCLEOTIDE SEQUENCE [LARGE SCALE GENOMIC DNA]</scope>
    <source>
        <strain evidence="1 2">ATCC 31245</strain>
    </source>
</reference>
<gene>
    <name evidence="1" type="ORF">ACS04_28900</name>
</gene>
<accession>A0A0J7ABJ5</accession>
<dbReference type="EMBL" id="LFML01000126">
    <property type="protein sequence ID" value="KMO94611.1"/>
    <property type="molecule type" value="Genomic_DNA"/>
</dbReference>
<dbReference type="AlphaFoldDB" id="A0A0J7ABJ5"/>
<evidence type="ECO:0008006" key="3">
    <source>
        <dbReference type="Google" id="ProtNLM"/>
    </source>
</evidence>
<evidence type="ECO:0000313" key="1">
    <source>
        <dbReference type="EMBL" id="KMO94611.1"/>
    </source>
</evidence>
<sequence length="164" mass="17761">MGALTDYFRAVDAASVVEVLKRADGGSPLAGALPAFDGVETKHVDPTVVLAMLIAAIRQVEWRTDLVEEVTVWPTSPVPGPDGPGAEDDPWVTGPWVSELSPLARDTLAAVRDFEVATIVAKWVQAEELHGARAEDMQPVAEELVLLARRAREAGEQLYCWMCL</sequence>
<evidence type="ECO:0000313" key="2">
    <source>
        <dbReference type="Proteomes" id="UP000035932"/>
    </source>
</evidence>
<name>A0A0J7ABJ5_9ACTN</name>
<dbReference type="OrthoDB" id="3537879at2"/>
<organism evidence="1 2">
    <name type="scientific">Streptomyces roseus</name>
    <dbReference type="NCBI Taxonomy" id="66430"/>
    <lineage>
        <taxon>Bacteria</taxon>
        <taxon>Bacillati</taxon>
        <taxon>Actinomycetota</taxon>
        <taxon>Actinomycetes</taxon>
        <taxon>Kitasatosporales</taxon>
        <taxon>Streptomycetaceae</taxon>
        <taxon>Streptomyces</taxon>
    </lineage>
</organism>